<feature type="domain" description="Halobacterial output" evidence="1">
    <location>
        <begin position="35"/>
        <end position="107"/>
    </location>
</feature>
<reference evidence="2 3" key="1">
    <citation type="submission" date="2022-06" db="EMBL/GenBank/DDBJ databases">
        <title>Haloarcula sp. a new haloarchaeum isolate from saline soil.</title>
        <authorList>
            <person name="Strakova D."/>
            <person name="Galisteo C."/>
            <person name="Sanchez-Porro C."/>
            <person name="Ventosa A."/>
        </authorList>
    </citation>
    <scope>NUCLEOTIDE SEQUENCE [LARGE SCALE GENOMIC DNA]</scope>
    <source>
        <strain evidence="2 3">S1CR25-12</strain>
    </source>
</reference>
<organism evidence="2 3">
    <name type="scientific">Haloarcula saliterrae</name>
    <dbReference type="NCBI Taxonomy" id="2950534"/>
    <lineage>
        <taxon>Archaea</taxon>
        <taxon>Methanobacteriati</taxon>
        <taxon>Methanobacteriota</taxon>
        <taxon>Stenosarchaea group</taxon>
        <taxon>Halobacteria</taxon>
        <taxon>Halobacteriales</taxon>
        <taxon>Haloarculaceae</taxon>
        <taxon>Haloarcula</taxon>
    </lineage>
</organism>
<evidence type="ECO:0000313" key="2">
    <source>
        <dbReference type="EMBL" id="MDS0261313.1"/>
    </source>
</evidence>
<dbReference type="Pfam" id="PF18545">
    <property type="entry name" value="HalOD1"/>
    <property type="match status" value="1"/>
</dbReference>
<protein>
    <recommendedName>
        <fullName evidence="1">Halobacterial output domain-containing protein</fullName>
    </recommendedName>
</protein>
<dbReference type="EMBL" id="JAMQON010000006">
    <property type="protein sequence ID" value="MDS0261313.1"/>
    <property type="molecule type" value="Genomic_DNA"/>
</dbReference>
<proteinExistence type="predicted"/>
<keyword evidence="3" id="KW-1185">Reference proteome</keyword>
<gene>
    <name evidence="2" type="ORF">NDI56_18085</name>
</gene>
<accession>A0ABU2FGD0</accession>
<dbReference type="RefSeq" id="WP_310921134.1">
    <property type="nucleotide sequence ID" value="NZ_JAMQON010000006.1"/>
</dbReference>
<comment type="caution">
    <text evidence="2">The sequence shown here is derived from an EMBL/GenBank/DDBJ whole genome shotgun (WGS) entry which is preliminary data.</text>
</comment>
<name>A0ABU2FGD0_9EURY</name>
<sequence>MYRNETHAKSHSPQQQQVRDTQTYFVKHDFDGPAELTTTLAHALSDVSGVDVTDTGFTLYDYIDPDALDQLFKPKDDSIQRINGMLTFTVWSHQVTVYSDGRIAIVPPRQTPHPTR</sequence>
<evidence type="ECO:0000313" key="3">
    <source>
        <dbReference type="Proteomes" id="UP001259659"/>
    </source>
</evidence>
<dbReference type="InterPro" id="IPR040624">
    <property type="entry name" value="HalOD1"/>
</dbReference>
<evidence type="ECO:0000259" key="1">
    <source>
        <dbReference type="Pfam" id="PF18545"/>
    </source>
</evidence>
<dbReference type="Proteomes" id="UP001259659">
    <property type="component" value="Unassembled WGS sequence"/>
</dbReference>